<reference evidence="1" key="2">
    <citation type="journal article" date="2022" name="New Phytol.">
        <title>Evolutionary transition to the ectomycorrhizal habit in the genomes of a hyperdiverse lineage of mushroom-forming fungi.</title>
        <authorList>
            <person name="Looney B."/>
            <person name="Miyauchi S."/>
            <person name="Morin E."/>
            <person name="Drula E."/>
            <person name="Courty P.E."/>
            <person name="Kohler A."/>
            <person name="Kuo A."/>
            <person name="LaButti K."/>
            <person name="Pangilinan J."/>
            <person name="Lipzen A."/>
            <person name="Riley R."/>
            <person name="Andreopoulos W."/>
            <person name="He G."/>
            <person name="Johnson J."/>
            <person name="Nolan M."/>
            <person name="Tritt A."/>
            <person name="Barry K.W."/>
            <person name="Grigoriev I.V."/>
            <person name="Nagy L.G."/>
            <person name="Hibbett D."/>
            <person name="Henrissat B."/>
            <person name="Matheny P.B."/>
            <person name="Labbe J."/>
            <person name="Martin F.M."/>
        </authorList>
    </citation>
    <scope>NUCLEOTIDE SEQUENCE</scope>
    <source>
        <strain evidence="1">FP105234-sp</strain>
    </source>
</reference>
<keyword evidence="2" id="KW-1185">Reference proteome</keyword>
<sequence>MKGLSAPSTPYFPINRFDSATTRQRVFHFKSFLAVTLLILSLGWAAHDLLRRHCFGHERALPEGVVISGPQHRNPAYLIEAAHGAVASENEVCSKIGVQAMKDGGNAVDAAISTVLCIGVANMFSAGIGGGGFMTVRVPPSTVNTTSEVWSIDFRETAPALANATMYAKDPIKAMIGGLSVGVPGELRGLGEAHKRWGKLPWARLVQPSVDLAAGWTVGIELGRRINLDYYKSLMTRNPDWRAVFAPNGVRLQAGDPIRRTNLSRTLASIAKDGAGAFYTGSIADAIIRKIRAEGGVMTHEDLANYEVKVSRALEGSYQGRKIYTPHAPTAGPVLIHMLNLVESYDFKEEGRSGLNVHRLVEAMKFGFAARTRICDPAFTDDQERLDQIPRKAYSALISQNMTDDRTHSPDYYQPVFDVPEDHGTSHVSVADQDGMAASVTSTVNLVFGSQVMDPVTGVILNDEMDDFSTPGAPNAFGLWPSPYNYPAPNKRPLSSTVPLIMEHEDGSFYLATGGSGGSKIFPAVFQVILGLDWGHDVSSAIEYGRLHDQLYPEYVEADDILPGELLAHLEGKGHTIRVIDVNRIAAVVNAVVRQNGRLYAASDSRKNGIAAGY</sequence>
<dbReference type="Proteomes" id="UP000814033">
    <property type="component" value="Unassembled WGS sequence"/>
</dbReference>
<protein>
    <submittedName>
        <fullName evidence="1">Gamma-glutamyltranspeptidase</fullName>
    </submittedName>
</protein>
<organism evidence="1 2">
    <name type="scientific">Auriscalpium vulgare</name>
    <dbReference type="NCBI Taxonomy" id="40419"/>
    <lineage>
        <taxon>Eukaryota</taxon>
        <taxon>Fungi</taxon>
        <taxon>Dikarya</taxon>
        <taxon>Basidiomycota</taxon>
        <taxon>Agaricomycotina</taxon>
        <taxon>Agaricomycetes</taxon>
        <taxon>Russulales</taxon>
        <taxon>Auriscalpiaceae</taxon>
        <taxon>Auriscalpium</taxon>
    </lineage>
</organism>
<evidence type="ECO:0000313" key="2">
    <source>
        <dbReference type="Proteomes" id="UP000814033"/>
    </source>
</evidence>
<dbReference type="EMBL" id="MU276009">
    <property type="protein sequence ID" value="KAI0043654.1"/>
    <property type="molecule type" value="Genomic_DNA"/>
</dbReference>
<name>A0ACB8RHM7_9AGAM</name>
<evidence type="ECO:0000313" key="1">
    <source>
        <dbReference type="EMBL" id="KAI0043654.1"/>
    </source>
</evidence>
<reference evidence="1" key="1">
    <citation type="submission" date="2021-02" db="EMBL/GenBank/DDBJ databases">
        <authorList>
            <consortium name="DOE Joint Genome Institute"/>
            <person name="Ahrendt S."/>
            <person name="Looney B.P."/>
            <person name="Miyauchi S."/>
            <person name="Morin E."/>
            <person name="Drula E."/>
            <person name="Courty P.E."/>
            <person name="Chicoki N."/>
            <person name="Fauchery L."/>
            <person name="Kohler A."/>
            <person name="Kuo A."/>
            <person name="Labutti K."/>
            <person name="Pangilinan J."/>
            <person name="Lipzen A."/>
            <person name="Riley R."/>
            <person name="Andreopoulos W."/>
            <person name="He G."/>
            <person name="Johnson J."/>
            <person name="Barry K.W."/>
            <person name="Grigoriev I.V."/>
            <person name="Nagy L."/>
            <person name="Hibbett D."/>
            <person name="Henrissat B."/>
            <person name="Matheny P.B."/>
            <person name="Labbe J."/>
            <person name="Martin F."/>
        </authorList>
    </citation>
    <scope>NUCLEOTIDE SEQUENCE</scope>
    <source>
        <strain evidence="1">FP105234-sp</strain>
    </source>
</reference>
<gene>
    <name evidence="1" type="ORF">FA95DRAFT_1563079</name>
</gene>
<proteinExistence type="predicted"/>
<comment type="caution">
    <text evidence="1">The sequence shown here is derived from an EMBL/GenBank/DDBJ whole genome shotgun (WGS) entry which is preliminary data.</text>
</comment>
<accession>A0ACB8RHM7</accession>